<keyword evidence="2" id="KW-1185">Reference proteome</keyword>
<gene>
    <name evidence="1" type="ORF">ECPE_LOCUS10634</name>
</gene>
<dbReference type="AlphaFoldDB" id="A0A3P8L032"/>
<dbReference type="SUPFAM" id="SSF49265">
    <property type="entry name" value="Fibronectin type III"/>
    <property type="match status" value="1"/>
</dbReference>
<dbReference type="EMBL" id="UZAN01049412">
    <property type="protein sequence ID" value="VDP87369.1"/>
    <property type="molecule type" value="Genomic_DNA"/>
</dbReference>
<evidence type="ECO:0008006" key="3">
    <source>
        <dbReference type="Google" id="ProtNLM"/>
    </source>
</evidence>
<dbReference type="InterPro" id="IPR036116">
    <property type="entry name" value="FN3_sf"/>
</dbReference>
<accession>A0A3P8L032</accession>
<sequence>MLVHLTEVPGAESYHVITYFHENVKNQASVTTLVTRMTNVDCKFRYLSARAYNGKEYSDFSKDFPVTHINQQKLGQVSWDGDHLRVQGTEYILTMRIKQQDESISQFEIPGDYFSNHTCNECRYQIEQPYPSDEWLIPESTDPTLPVIKEMTWYDQELYITMEMDGGEMLAEYEAIFVHGNAVKDIHSWYGPVGYLTKLKCFDCLVAVRTFVDGIGSRFTALEQPKVNPQPLVTHLISTGPRVIEVGANVLVNGSCFLRYSLNGYGLLKPRIAMVLGHPFPLMVKEVSGLEEVKFQYSLINTPKCIPIFTTFIPVVQGQQVYDAIGKHQENSSEAIGASNIEHRIHAGIVYVKWKNEALCPIISYEVKVFRKENVITTIPTNDTFVTIEGLPTCVEYRFEVLSFFAVSKSVEVDGGSFIGEYFLVYISTGTFLSSI</sequence>
<name>A0A3P8L032_9TREM</name>
<organism evidence="1 2">
    <name type="scientific">Echinostoma caproni</name>
    <dbReference type="NCBI Taxonomy" id="27848"/>
    <lineage>
        <taxon>Eukaryota</taxon>
        <taxon>Metazoa</taxon>
        <taxon>Spiralia</taxon>
        <taxon>Lophotrochozoa</taxon>
        <taxon>Platyhelminthes</taxon>
        <taxon>Trematoda</taxon>
        <taxon>Digenea</taxon>
        <taxon>Plagiorchiida</taxon>
        <taxon>Echinostomata</taxon>
        <taxon>Echinostomatoidea</taxon>
        <taxon>Echinostomatidae</taxon>
        <taxon>Echinostoma</taxon>
    </lineage>
</organism>
<evidence type="ECO:0000313" key="1">
    <source>
        <dbReference type="EMBL" id="VDP87369.1"/>
    </source>
</evidence>
<evidence type="ECO:0000313" key="2">
    <source>
        <dbReference type="Proteomes" id="UP000272942"/>
    </source>
</evidence>
<proteinExistence type="predicted"/>
<protein>
    <recommendedName>
        <fullName evidence="3">Fibronectin type-III domain-containing protein</fullName>
    </recommendedName>
</protein>
<dbReference type="Proteomes" id="UP000272942">
    <property type="component" value="Unassembled WGS sequence"/>
</dbReference>
<reference evidence="1 2" key="1">
    <citation type="submission" date="2018-11" db="EMBL/GenBank/DDBJ databases">
        <authorList>
            <consortium name="Pathogen Informatics"/>
        </authorList>
    </citation>
    <scope>NUCLEOTIDE SEQUENCE [LARGE SCALE GENOMIC DNA]</scope>
    <source>
        <strain evidence="1 2">Egypt</strain>
    </source>
</reference>